<dbReference type="PANTHER" id="PTHR38600">
    <property type="entry name" value="TRANSCRIPTIONAL REGULATORY PROTEIN"/>
    <property type="match status" value="1"/>
</dbReference>
<evidence type="ECO:0000313" key="5">
    <source>
        <dbReference type="Proteomes" id="UP000297641"/>
    </source>
</evidence>
<feature type="domain" description="HTH arsR-type" evidence="1">
    <location>
        <begin position="1"/>
        <end position="83"/>
    </location>
</feature>
<proteinExistence type="predicted"/>
<organism evidence="3 5">
    <name type="scientific">Leptospira bouyouniensis</name>
    <dbReference type="NCBI Taxonomy" id="2484911"/>
    <lineage>
        <taxon>Bacteria</taxon>
        <taxon>Pseudomonadati</taxon>
        <taxon>Spirochaetota</taxon>
        <taxon>Spirochaetia</taxon>
        <taxon>Leptospirales</taxon>
        <taxon>Leptospiraceae</taxon>
        <taxon>Leptospira</taxon>
    </lineage>
</organism>
<accession>A0A7I0HMZ6</accession>
<dbReference type="SUPFAM" id="SSF46785">
    <property type="entry name" value="Winged helix' DNA-binding domain"/>
    <property type="match status" value="1"/>
</dbReference>
<dbReference type="AlphaFoldDB" id="A0A7I0HMZ6"/>
<keyword evidence="4" id="KW-1185">Reference proteome</keyword>
<dbReference type="OrthoDB" id="9799175at2"/>
<dbReference type="Pfam" id="PF12840">
    <property type="entry name" value="HTH_20"/>
    <property type="match status" value="1"/>
</dbReference>
<dbReference type="EMBL" id="RQFD01000012">
    <property type="protein sequence ID" value="TGK49521.1"/>
    <property type="molecule type" value="Genomic_DNA"/>
</dbReference>
<evidence type="ECO:0000313" key="3">
    <source>
        <dbReference type="EMBL" id="TGL01222.1"/>
    </source>
</evidence>
<reference evidence="2" key="1">
    <citation type="submission" date="2018-10" db="EMBL/GenBank/DDBJ databases">
        <authorList>
            <person name="Vincent A.T."/>
            <person name="Schiettekatte O."/>
            <person name="Bourhy P."/>
            <person name="Veyrier F.J."/>
            <person name="Picardeau M."/>
        </authorList>
    </citation>
    <scope>NUCLEOTIDE SEQUENCE</scope>
    <source>
        <strain evidence="2">201800295</strain>
    </source>
</reference>
<dbReference type="NCBIfam" id="NF033788">
    <property type="entry name" value="HTH_metalloreg"/>
    <property type="match status" value="1"/>
</dbReference>
<sequence length="103" mass="12166">MFQNLADPTRRAVLEKLSSGPATVSEMYASFEMALPSFMQHLSLLEKARLVKSYKFGRVRTFELEPNTLKIAETWLDKQRSMWEKRLDQLDSFLYKMKDKKNE</sequence>
<dbReference type="InterPro" id="IPR036390">
    <property type="entry name" value="WH_DNA-bd_sf"/>
</dbReference>
<dbReference type="Proteomes" id="UP000297641">
    <property type="component" value="Unassembled WGS sequence"/>
</dbReference>
<dbReference type="PROSITE" id="PS50987">
    <property type="entry name" value="HTH_ARSR_2"/>
    <property type="match status" value="1"/>
</dbReference>
<dbReference type="PRINTS" id="PR00778">
    <property type="entry name" value="HTHARSR"/>
</dbReference>
<dbReference type="InterPro" id="IPR036388">
    <property type="entry name" value="WH-like_DNA-bd_sf"/>
</dbReference>
<dbReference type="GO" id="GO:0003700">
    <property type="term" value="F:DNA-binding transcription factor activity"/>
    <property type="evidence" value="ECO:0007669"/>
    <property type="project" value="InterPro"/>
</dbReference>
<comment type="caution">
    <text evidence="3">The sequence shown here is derived from an EMBL/GenBank/DDBJ whole genome shotgun (WGS) entry which is preliminary data.</text>
</comment>
<dbReference type="PANTHER" id="PTHR38600:SF2">
    <property type="entry name" value="SLL0088 PROTEIN"/>
    <property type="match status" value="1"/>
</dbReference>
<evidence type="ECO:0000313" key="2">
    <source>
        <dbReference type="EMBL" id="TGK49521.1"/>
    </source>
</evidence>
<protein>
    <submittedName>
        <fullName evidence="3">Transcriptional regulator</fullName>
    </submittedName>
</protein>
<dbReference type="Gene3D" id="1.10.10.10">
    <property type="entry name" value="Winged helix-like DNA-binding domain superfamily/Winged helix DNA-binding domain"/>
    <property type="match status" value="1"/>
</dbReference>
<dbReference type="EMBL" id="RQFT01000017">
    <property type="protein sequence ID" value="TGL01222.1"/>
    <property type="molecule type" value="Genomic_DNA"/>
</dbReference>
<dbReference type="CDD" id="cd00090">
    <property type="entry name" value="HTH_ARSR"/>
    <property type="match status" value="1"/>
</dbReference>
<dbReference type="Proteomes" id="UP000297617">
    <property type="component" value="Unassembled WGS sequence"/>
</dbReference>
<dbReference type="SMART" id="SM00418">
    <property type="entry name" value="HTH_ARSR"/>
    <property type="match status" value="1"/>
</dbReference>
<evidence type="ECO:0000313" key="4">
    <source>
        <dbReference type="Proteomes" id="UP000297617"/>
    </source>
</evidence>
<gene>
    <name evidence="2" type="ORF">EHQ10_08580</name>
    <name evidence="3" type="ORF">EHQ43_19150</name>
</gene>
<evidence type="ECO:0000259" key="1">
    <source>
        <dbReference type="PROSITE" id="PS50987"/>
    </source>
</evidence>
<dbReference type="InterPro" id="IPR011991">
    <property type="entry name" value="ArsR-like_HTH"/>
</dbReference>
<dbReference type="InterPro" id="IPR001845">
    <property type="entry name" value="HTH_ArsR_DNA-bd_dom"/>
</dbReference>
<reference evidence="4 5" key="2">
    <citation type="journal article" date="2019" name="PLoS Negl. Trop. Dis.">
        <title>Revisiting the worldwide diversity of Leptospira species in the environment.</title>
        <authorList>
            <person name="Vincent A.T."/>
            <person name="Schiettekatte O."/>
            <person name="Bourhy P."/>
            <person name="Veyrier F.J."/>
            <person name="Picardeau M."/>
        </authorList>
    </citation>
    <scope>NUCLEOTIDE SEQUENCE [LARGE SCALE GENOMIC DNA]</scope>
    <source>
        <strain evidence="3 5">201800273</strain>
        <strain evidence="4">201800295</strain>
    </source>
</reference>
<name>A0A7I0HMZ6_9LEPT</name>